<keyword evidence="4" id="KW-1185">Reference proteome</keyword>
<evidence type="ECO:0000259" key="2">
    <source>
        <dbReference type="Pfam" id="PF01433"/>
    </source>
</evidence>
<keyword evidence="1" id="KW-1133">Transmembrane helix</keyword>
<dbReference type="PANTHER" id="PTHR45726">
    <property type="entry name" value="LEUKOTRIENE A-4 HYDROLASE"/>
    <property type="match status" value="1"/>
</dbReference>
<evidence type="ECO:0000313" key="4">
    <source>
        <dbReference type="Proteomes" id="UP000673394"/>
    </source>
</evidence>
<feature type="transmembrane region" description="Helical" evidence="1">
    <location>
        <begin position="12"/>
        <end position="29"/>
    </location>
</feature>
<name>A0ABS5C9E6_9BACL</name>
<dbReference type="Gene3D" id="1.10.390.10">
    <property type="entry name" value="Neutral Protease Domain 2"/>
    <property type="match status" value="1"/>
</dbReference>
<dbReference type="PANTHER" id="PTHR45726:SF3">
    <property type="entry name" value="LEUKOTRIENE A-4 HYDROLASE"/>
    <property type="match status" value="1"/>
</dbReference>
<sequence>MSRNIWIRKKRFIFVVCIMIAIIFGAITLSNSNKNVDSVVQETGNLQAENATPPNAPPAVTQTSDIPGFVPKPSLNGSKASYDLSLKMTDDHSFIAIANITATNVSSDSWDKLELYMIPNLGGDLKMGEVLLDDRPVHYSLDKAALTVKLPEKLPPSATTHLKISYRIKNYSYFSNDGDTYVLAQWYPMLATYRGGWNLNYNANSEFADTDFSDFTLNYSLFSGYHLVSSSPSDADGDGSSGQLKADHILEMFVVVTKGMKSESKLVGDTNIRVWGYKLPQSTSDTIKQTAGDLLSFMNEHVGPYPYKQLDIVTGQHFGNIEHPGAVTIGLVRPEHLKQRVVHELIHQWFYGMVADDPYYDGWLDEGITEFATSSYLKQDSYLLHYLNLKGKPSNLPLDEYAENEFINSLYVIPNYKLSQYFDQTPDDKTGFKFLHSYFEKYKFSHVTTPEFVRFMKAYFRMKDNSFFQSWIVNESR</sequence>
<comment type="caution">
    <text evidence="3">The sequence shown here is derived from an EMBL/GenBank/DDBJ whole genome shotgun (WGS) entry which is preliminary data.</text>
</comment>
<dbReference type="EMBL" id="JAGKSP010000002">
    <property type="protein sequence ID" value="MBP3962619.1"/>
    <property type="molecule type" value="Genomic_DNA"/>
</dbReference>
<dbReference type="Pfam" id="PF01433">
    <property type="entry name" value="Peptidase_M1"/>
    <property type="match status" value="1"/>
</dbReference>
<dbReference type="RefSeq" id="WP_210656956.1">
    <property type="nucleotide sequence ID" value="NZ_JAGKSP010000002.1"/>
</dbReference>
<keyword evidence="1" id="KW-0812">Transmembrane</keyword>
<gene>
    <name evidence="3" type="ORF">I8J30_07865</name>
</gene>
<dbReference type="InterPro" id="IPR014782">
    <property type="entry name" value="Peptidase_M1_dom"/>
</dbReference>
<keyword evidence="1" id="KW-0472">Membrane</keyword>
<dbReference type="InterPro" id="IPR034015">
    <property type="entry name" value="M1_LTA4H"/>
</dbReference>
<evidence type="ECO:0000313" key="3">
    <source>
        <dbReference type="EMBL" id="MBP3962619.1"/>
    </source>
</evidence>
<accession>A0ABS5C9E6</accession>
<proteinExistence type="predicted"/>
<dbReference type="Proteomes" id="UP000673394">
    <property type="component" value="Unassembled WGS sequence"/>
</dbReference>
<organism evidence="3 4">
    <name type="scientific">Paenibacillus lignilyticus</name>
    <dbReference type="NCBI Taxonomy" id="1172615"/>
    <lineage>
        <taxon>Bacteria</taxon>
        <taxon>Bacillati</taxon>
        <taxon>Bacillota</taxon>
        <taxon>Bacilli</taxon>
        <taxon>Bacillales</taxon>
        <taxon>Paenibacillaceae</taxon>
        <taxon>Paenibacillus</taxon>
    </lineage>
</organism>
<reference evidence="3 4" key="1">
    <citation type="submission" date="2021-04" db="EMBL/GenBank/DDBJ databases">
        <title>Paenibacillus sp. DLE-14 whole genome sequence.</title>
        <authorList>
            <person name="Ham Y.J."/>
        </authorList>
    </citation>
    <scope>NUCLEOTIDE SEQUENCE [LARGE SCALE GENOMIC DNA]</scope>
    <source>
        <strain evidence="3 4">DLE-14</strain>
    </source>
</reference>
<dbReference type="SUPFAM" id="SSF55486">
    <property type="entry name" value="Metalloproteases ('zincins'), catalytic domain"/>
    <property type="match status" value="1"/>
</dbReference>
<evidence type="ECO:0000256" key="1">
    <source>
        <dbReference type="SAM" id="Phobius"/>
    </source>
</evidence>
<feature type="domain" description="Peptidase M1 membrane alanine aminopeptidase" evidence="2">
    <location>
        <begin position="295"/>
        <end position="461"/>
    </location>
</feature>
<protein>
    <recommendedName>
        <fullName evidence="2">Peptidase M1 membrane alanine aminopeptidase domain-containing protein</fullName>
    </recommendedName>
</protein>
<dbReference type="InterPro" id="IPR027268">
    <property type="entry name" value="Peptidase_M4/M1_CTD_sf"/>
</dbReference>